<evidence type="ECO:0000313" key="4">
    <source>
        <dbReference type="Proteomes" id="UP000266067"/>
    </source>
</evidence>
<keyword evidence="4" id="KW-1185">Reference proteome</keyword>
<dbReference type="InterPro" id="IPR033655">
    <property type="entry name" value="TGS_RelA/SpoT"/>
</dbReference>
<dbReference type="Pfam" id="PF13328">
    <property type="entry name" value="HD_4"/>
    <property type="match status" value="1"/>
</dbReference>
<dbReference type="SUPFAM" id="SSF55021">
    <property type="entry name" value="ACT-like"/>
    <property type="match status" value="1"/>
</dbReference>
<dbReference type="Pfam" id="PF02824">
    <property type="entry name" value="TGS"/>
    <property type="match status" value="1"/>
</dbReference>
<dbReference type="InterPro" id="IPR007685">
    <property type="entry name" value="RelA_SpoT"/>
</dbReference>
<dbReference type="CDD" id="cd04876">
    <property type="entry name" value="ACT_RelA-SpoT"/>
    <property type="match status" value="1"/>
</dbReference>
<dbReference type="PROSITE" id="PS51880">
    <property type="entry name" value="TGS"/>
    <property type="match status" value="1"/>
</dbReference>
<comment type="function">
    <text evidence="1">In eubacteria ppGpp (guanosine 3'-diphosphate 5'-diphosphate) is a mediator of the stringent response that coordinates a variety of cellular activities in response to changes in nutritional abundance.</text>
</comment>
<dbReference type="Gene3D" id="1.10.3210.10">
    <property type="entry name" value="Hypothetical protein af1432"/>
    <property type="match status" value="1"/>
</dbReference>
<gene>
    <name evidence="3" type="ORF">D2V08_12505</name>
</gene>
<evidence type="ECO:0000313" key="3">
    <source>
        <dbReference type="EMBL" id="RIV32528.1"/>
    </source>
</evidence>
<dbReference type="InterPro" id="IPR043519">
    <property type="entry name" value="NT_sf"/>
</dbReference>
<dbReference type="SMART" id="SM00471">
    <property type="entry name" value="HDc"/>
    <property type="match status" value="1"/>
</dbReference>
<dbReference type="PANTHER" id="PTHR21262:SF31">
    <property type="entry name" value="GTP PYROPHOSPHOKINASE"/>
    <property type="match status" value="1"/>
</dbReference>
<dbReference type="InterPro" id="IPR012676">
    <property type="entry name" value="TGS-like"/>
</dbReference>
<dbReference type="Gene3D" id="3.10.20.30">
    <property type="match status" value="1"/>
</dbReference>
<dbReference type="PANTHER" id="PTHR21262">
    <property type="entry name" value="GUANOSINE-3',5'-BIS DIPHOSPHATE 3'-PYROPHOSPHOHYDROLASE"/>
    <property type="match status" value="1"/>
</dbReference>
<dbReference type="FunFam" id="1.10.3210.10:FF:000001">
    <property type="entry name" value="GTP pyrophosphokinase RelA"/>
    <property type="match status" value="1"/>
</dbReference>
<dbReference type="Gene3D" id="3.30.460.10">
    <property type="entry name" value="Beta Polymerase, domain 2"/>
    <property type="match status" value="1"/>
</dbReference>
<dbReference type="SUPFAM" id="SSF81271">
    <property type="entry name" value="TGS-like"/>
    <property type="match status" value="1"/>
</dbReference>
<dbReference type="AlphaFoldDB" id="A0A3A1N5F3"/>
<dbReference type="Proteomes" id="UP000266067">
    <property type="component" value="Unassembled WGS sequence"/>
</dbReference>
<dbReference type="InterPro" id="IPR004095">
    <property type="entry name" value="TGS"/>
</dbReference>
<dbReference type="GO" id="GO:0015969">
    <property type="term" value="P:guanosine tetraphosphate metabolic process"/>
    <property type="evidence" value="ECO:0007669"/>
    <property type="project" value="InterPro"/>
</dbReference>
<proteinExistence type="inferred from homology"/>
<reference evidence="3 4" key="1">
    <citation type="submission" date="2018-08" db="EMBL/GenBank/DDBJ databases">
        <title>Proposal of Muricauda 72 sp.nov. and Muricauda NH166 sp.nov., isolated from seawater.</title>
        <authorList>
            <person name="Cheng H."/>
            <person name="Wu Y.-H."/>
            <person name="Guo L.-L."/>
            <person name="Xu X.-W."/>
        </authorList>
    </citation>
    <scope>NUCLEOTIDE SEQUENCE [LARGE SCALE GENOMIC DNA]</scope>
    <source>
        <strain evidence="3 4">KCTC 22173</strain>
    </source>
</reference>
<dbReference type="Pfam" id="PF04607">
    <property type="entry name" value="RelA_SpoT"/>
    <property type="match status" value="1"/>
</dbReference>
<comment type="similarity">
    <text evidence="1">Belongs to the relA/spoT family.</text>
</comment>
<dbReference type="InterPro" id="IPR003607">
    <property type="entry name" value="HD/PDEase_dom"/>
</dbReference>
<dbReference type="CDD" id="cd00077">
    <property type="entry name" value="HDc"/>
    <property type="match status" value="1"/>
</dbReference>
<dbReference type="RefSeq" id="WP_119608500.1">
    <property type="nucleotide sequence ID" value="NZ_QXFH01000074.1"/>
</dbReference>
<dbReference type="CDD" id="cd01668">
    <property type="entry name" value="TGS_RSH"/>
    <property type="match status" value="1"/>
</dbReference>
<protein>
    <submittedName>
        <fullName evidence="3">Bifunctional (P)ppGpp synthetase/guanosine-3',5'-bis(Diphosphate) 3'-pyrophosphohydrolase</fullName>
    </submittedName>
</protein>
<dbReference type="CDD" id="cd05399">
    <property type="entry name" value="NT_Rel-Spo_like"/>
    <property type="match status" value="1"/>
</dbReference>
<dbReference type="FunFam" id="3.10.20.30:FF:000002">
    <property type="entry name" value="GTP pyrophosphokinase (RelA/SpoT)"/>
    <property type="match status" value="1"/>
</dbReference>
<sequence>MTEAAIEKENKEIAKQYKELLRISYQTLTDDDKKLIRSAFDVAVDAHKDQRRKSGEAYIFHPIAVAKIVASEIGLDAVSIASALLHDVVEDTPYTLDDIERMFGETVARIVDGLTKIAHLKKDKDISQQAENFRKMLLTLHDDVRVIIIKIADRYHNMLTMDSMPEHKQVKIASETLYIYAPLAHRIGLYNIKTHLEDLSLKYTEPEVYHDIQAKIEDTEEESSAYIEDFANVIRTSLDKEGLNYYIKGRMKSIFSIRKKMKTQNVTFDEVYDKFAIRIIYKSDRKNEKFLAWKIYSIVTDHFTPNPIRLRDWITSPKSTGYEALHITVMGPKGKWVEVQIRSERMHEIAEKGYAAHFKYKHGTQKEQGIEEWLNKLQEALEGANGNAVDFVEEFKLNLYSKEIFVFTPKGDLKSMPKGATALDFAFNIHTEVGMKTRGAKVNGKLVPLGTVLRSGDQVEIITSESAKPTQSWLDYAQTARARSKIKSSLGEEKKEVAAEGKEVLRRKLKAQKINLNEDTVNKLVTFFKLKTSLDLFYRVGIGVIDNDKLKDFASSYHNAFINFFKNRIRKTPAPKDVDKNEITTKYDLLVFGKEEERLNYKLSQCCNPIPGDEVFGFVSVNDGIKVHKKNCPNAISLQSNYAYRIISAKWIDSSQEEFSVDIQITGIDNMGLVKDITKIISENMHVNMRNLNFSADGGTFKGKITLVVKNNNILKKLMNSLKQVEGIDKVTRI</sequence>
<dbReference type="SMART" id="SM00954">
    <property type="entry name" value="RelA_SpoT"/>
    <property type="match status" value="1"/>
</dbReference>
<dbReference type="SUPFAM" id="SSF109604">
    <property type="entry name" value="HD-domain/PDEase-like"/>
    <property type="match status" value="1"/>
</dbReference>
<dbReference type="NCBIfam" id="TIGR00691">
    <property type="entry name" value="spoT_relA"/>
    <property type="match status" value="1"/>
</dbReference>
<dbReference type="GO" id="GO:0016787">
    <property type="term" value="F:hydrolase activity"/>
    <property type="evidence" value="ECO:0007669"/>
    <property type="project" value="UniProtKB-KW"/>
</dbReference>
<dbReference type="EMBL" id="QXFH01000074">
    <property type="protein sequence ID" value="RIV32528.1"/>
    <property type="molecule type" value="Genomic_DNA"/>
</dbReference>
<dbReference type="Gene3D" id="3.30.70.260">
    <property type="match status" value="1"/>
</dbReference>
<dbReference type="InterPro" id="IPR004811">
    <property type="entry name" value="RelA/Spo_fam"/>
</dbReference>
<dbReference type="InterPro" id="IPR012675">
    <property type="entry name" value="Beta-grasp_dom_sf"/>
</dbReference>
<evidence type="ECO:0000259" key="2">
    <source>
        <dbReference type="PROSITE" id="PS51880"/>
    </source>
</evidence>
<comment type="caution">
    <text evidence="3">The sequence shown here is derived from an EMBL/GenBank/DDBJ whole genome shotgun (WGS) entry which is preliminary data.</text>
</comment>
<dbReference type="SUPFAM" id="SSF81301">
    <property type="entry name" value="Nucleotidyltransferase"/>
    <property type="match status" value="1"/>
</dbReference>
<keyword evidence="3" id="KW-0378">Hydrolase</keyword>
<accession>A0A3A1N5F3</accession>
<organism evidence="3 4">
    <name type="scientific">Flagellimonas lutimaris</name>
    <dbReference type="NCBI Taxonomy" id="475082"/>
    <lineage>
        <taxon>Bacteria</taxon>
        <taxon>Pseudomonadati</taxon>
        <taxon>Bacteroidota</taxon>
        <taxon>Flavobacteriia</taxon>
        <taxon>Flavobacteriales</taxon>
        <taxon>Flavobacteriaceae</taxon>
        <taxon>Flagellimonas</taxon>
    </lineage>
</organism>
<dbReference type="GO" id="GO:0005886">
    <property type="term" value="C:plasma membrane"/>
    <property type="evidence" value="ECO:0007669"/>
    <property type="project" value="TreeGrafter"/>
</dbReference>
<feature type="domain" description="TGS" evidence="2">
    <location>
        <begin position="402"/>
        <end position="463"/>
    </location>
</feature>
<dbReference type="OrthoDB" id="9805041at2"/>
<dbReference type="Pfam" id="PF13291">
    <property type="entry name" value="ACT_4"/>
    <property type="match status" value="1"/>
</dbReference>
<evidence type="ECO:0000256" key="1">
    <source>
        <dbReference type="RuleBase" id="RU003847"/>
    </source>
</evidence>
<dbReference type="InterPro" id="IPR045865">
    <property type="entry name" value="ACT-like_dom_sf"/>
</dbReference>
<dbReference type="InterPro" id="IPR002912">
    <property type="entry name" value="ACT_dom"/>
</dbReference>
<name>A0A3A1N5F3_9FLAO</name>